<accession>A0ABU8SA72</accession>
<dbReference type="Gene3D" id="2.40.110.10">
    <property type="entry name" value="Butyryl-CoA Dehydrogenase, subunit A, domain 2"/>
    <property type="match status" value="1"/>
</dbReference>
<evidence type="ECO:0000313" key="10">
    <source>
        <dbReference type="Proteomes" id="UP001379235"/>
    </source>
</evidence>
<evidence type="ECO:0000256" key="2">
    <source>
        <dbReference type="ARBA" id="ARBA00009347"/>
    </source>
</evidence>
<evidence type="ECO:0000256" key="4">
    <source>
        <dbReference type="ARBA" id="ARBA00022827"/>
    </source>
</evidence>
<sequence>MTTTDRALAIGERVERFVRDIVIPYERDPRCAAHGPSEELVNELRALARDAGVLTPHILGDGQHLTQRETAHVLIRSGLSPLGPVACNTMAPDEGNMYLLGHVASPEQKVRFLRPVIEGNARSAFFMTEPAEDNGAGSDPSMMLTACEPEGNHWVINGRKAFITGAQDAKVGIVMAKSTEGACMFLVDLPDPAIRIERVLDTIDSSMPGGHAVVAIENLRVPATQMLGEPGEGFKYAQVRLSPARLSHCMRWLGSCVRAHEIATDYACRRQAFGKSLIDHEGVGFMLAENMIDLRQAELMIDWCASVLDTGNLGTSESSMAKVAVSEALMRIADRCVQVMGGTGVSGDTIVEQVFREVRAFRIYDGPTEVHKWSLAKKIKREWKSSRG</sequence>
<proteinExistence type="inferred from homology"/>
<protein>
    <submittedName>
        <fullName evidence="9">Acyl-CoA dehydrogenase family protein</fullName>
    </submittedName>
</protein>
<evidence type="ECO:0000259" key="7">
    <source>
        <dbReference type="Pfam" id="PF00441"/>
    </source>
</evidence>
<dbReference type="PANTHER" id="PTHR48083:SF13">
    <property type="entry name" value="ACYL-COA DEHYDROGENASE FAMILY MEMBER 11"/>
    <property type="match status" value="1"/>
</dbReference>
<dbReference type="Gene3D" id="1.10.540.10">
    <property type="entry name" value="Acyl-CoA dehydrogenase/oxidase, N-terminal domain"/>
    <property type="match status" value="1"/>
</dbReference>
<dbReference type="InterPro" id="IPR009100">
    <property type="entry name" value="AcylCoA_DH/oxidase_NM_dom_sf"/>
</dbReference>
<evidence type="ECO:0000256" key="5">
    <source>
        <dbReference type="ARBA" id="ARBA00023002"/>
    </source>
</evidence>
<dbReference type="Pfam" id="PF00441">
    <property type="entry name" value="Acyl-CoA_dh_1"/>
    <property type="match status" value="1"/>
</dbReference>
<comment type="caution">
    <text evidence="9">The sequence shown here is derived from an EMBL/GenBank/DDBJ whole genome shotgun (WGS) entry which is preliminary data.</text>
</comment>
<dbReference type="SUPFAM" id="SSF56645">
    <property type="entry name" value="Acyl-CoA dehydrogenase NM domain-like"/>
    <property type="match status" value="1"/>
</dbReference>
<feature type="domain" description="Acyl-CoA oxidase/dehydrogenase middle" evidence="8">
    <location>
        <begin position="124"/>
        <end position="201"/>
    </location>
</feature>
<dbReference type="SUPFAM" id="SSF47203">
    <property type="entry name" value="Acyl-CoA dehydrogenase C-terminal domain-like"/>
    <property type="match status" value="1"/>
</dbReference>
<dbReference type="InterPro" id="IPR046373">
    <property type="entry name" value="Acyl-CoA_Oxase/DH_mid-dom_sf"/>
</dbReference>
<dbReference type="Pfam" id="PF02770">
    <property type="entry name" value="Acyl-CoA_dh_M"/>
    <property type="match status" value="1"/>
</dbReference>
<gene>
    <name evidence="9" type="ORF">WG900_10915</name>
</gene>
<reference evidence="9 10" key="1">
    <citation type="submission" date="2024-03" db="EMBL/GenBank/DDBJ databases">
        <authorList>
            <person name="Jo J.-H."/>
        </authorList>
    </citation>
    <scope>NUCLEOTIDE SEQUENCE [LARGE SCALE GENOMIC DNA]</scope>
    <source>
        <strain evidence="9 10">AS3R-12</strain>
    </source>
</reference>
<dbReference type="InterPro" id="IPR036250">
    <property type="entry name" value="AcylCo_DH-like_C"/>
</dbReference>
<dbReference type="InterPro" id="IPR006091">
    <property type="entry name" value="Acyl-CoA_Oxase/DH_mid-dom"/>
</dbReference>
<name>A0ABU8SA72_9SPHN</name>
<dbReference type="InterPro" id="IPR037069">
    <property type="entry name" value="AcylCoA_DH/ox_N_sf"/>
</dbReference>
<dbReference type="EMBL" id="JBBHJY010000005">
    <property type="protein sequence ID" value="MEJ6010431.1"/>
    <property type="molecule type" value="Genomic_DNA"/>
</dbReference>
<keyword evidence="4 6" id="KW-0274">FAD</keyword>
<evidence type="ECO:0000313" key="9">
    <source>
        <dbReference type="EMBL" id="MEJ6010431.1"/>
    </source>
</evidence>
<comment type="cofactor">
    <cofactor evidence="1 6">
        <name>FAD</name>
        <dbReference type="ChEBI" id="CHEBI:57692"/>
    </cofactor>
</comment>
<evidence type="ECO:0000256" key="1">
    <source>
        <dbReference type="ARBA" id="ARBA00001974"/>
    </source>
</evidence>
<dbReference type="InterPro" id="IPR009075">
    <property type="entry name" value="AcylCo_DH/oxidase_C"/>
</dbReference>
<dbReference type="Proteomes" id="UP001379235">
    <property type="component" value="Unassembled WGS sequence"/>
</dbReference>
<dbReference type="Gene3D" id="1.20.140.10">
    <property type="entry name" value="Butyryl-CoA Dehydrogenase, subunit A, domain 3"/>
    <property type="match status" value="1"/>
</dbReference>
<dbReference type="PANTHER" id="PTHR48083">
    <property type="entry name" value="MEDIUM-CHAIN SPECIFIC ACYL-COA DEHYDROGENASE, MITOCHONDRIAL-RELATED"/>
    <property type="match status" value="1"/>
</dbReference>
<organism evidence="9 10">
    <name type="scientific">Novosphingobium aquae</name>
    <dbReference type="NCBI Taxonomy" id="3133435"/>
    <lineage>
        <taxon>Bacteria</taxon>
        <taxon>Pseudomonadati</taxon>
        <taxon>Pseudomonadota</taxon>
        <taxon>Alphaproteobacteria</taxon>
        <taxon>Sphingomonadales</taxon>
        <taxon>Sphingomonadaceae</taxon>
        <taxon>Novosphingobium</taxon>
    </lineage>
</organism>
<evidence type="ECO:0000256" key="6">
    <source>
        <dbReference type="RuleBase" id="RU362125"/>
    </source>
</evidence>
<keyword evidence="5 6" id="KW-0560">Oxidoreductase</keyword>
<evidence type="ECO:0000256" key="3">
    <source>
        <dbReference type="ARBA" id="ARBA00022630"/>
    </source>
</evidence>
<comment type="similarity">
    <text evidence="2 6">Belongs to the acyl-CoA dehydrogenase family.</text>
</comment>
<feature type="domain" description="Acyl-CoA dehydrogenase/oxidase C-terminal" evidence="7">
    <location>
        <begin position="231"/>
        <end position="378"/>
    </location>
</feature>
<keyword evidence="10" id="KW-1185">Reference proteome</keyword>
<dbReference type="RefSeq" id="WP_339967076.1">
    <property type="nucleotide sequence ID" value="NZ_JBBHJY010000005.1"/>
</dbReference>
<keyword evidence="3 6" id="KW-0285">Flavoprotein</keyword>
<evidence type="ECO:0000259" key="8">
    <source>
        <dbReference type="Pfam" id="PF02770"/>
    </source>
</evidence>
<dbReference type="InterPro" id="IPR050741">
    <property type="entry name" value="Acyl-CoA_dehydrogenase"/>
</dbReference>